<reference evidence="1 2" key="1">
    <citation type="journal article" date="2022" name="DNA Res.">
        <title>Chromosomal-level genome assembly of the orchid tree Bauhinia variegata (Leguminosae; Cercidoideae) supports the allotetraploid origin hypothesis of Bauhinia.</title>
        <authorList>
            <person name="Zhong Y."/>
            <person name="Chen Y."/>
            <person name="Zheng D."/>
            <person name="Pang J."/>
            <person name="Liu Y."/>
            <person name="Luo S."/>
            <person name="Meng S."/>
            <person name="Qian L."/>
            <person name="Wei D."/>
            <person name="Dai S."/>
            <person name="Zhou R."/>
        </authorList>
    </citation>
    <scope>NUCLEOTIDE SEQUENCE [LARGE SCALE GENOMIC DNA]</scope>
    <source>
        <strain evidence="1">BV-YZ2020</strain>
    </source>
</reference>
<comment type="caution">
    <text evidence="1">The sequence shown here is derived from an EMBL/GenBank/DDBJ whole genome shotgun (WGS) entry which is preliminary data.</text>
</comment>
<name>A0ACB9LG80_BAUVA</name>
<evidence type="ECO:0000313" key="1">
    <source>
        <dbReference type="EMBL" id="KAI4308316.1"/>
    </source>
</evidence>
<dbReference type="Proteomes" id="UP000828941">
    <property type="component" value="Chromosome 12"/>
</dbReference>
<evidence type="ECO:0000313" key="2">
    <source>
        <dbReference type="Proteomes" id="UP000828941"/>
    </source>
</evidence>
<protein>
    <submittedName>
        <fullName evidence="1">Uncharacterized protein</fullName>
    </submittedName>
</protein>
<dbReference type="EMBL" id="CM039437">
    <property type="protein sequence ID" value="KAI4308316.1"/>
    <property type="molecule type" value="Genomic_DNA"/>
</dbReference>
<organism evidence="1 2">
    <name type="scientific">Bauhinia variegata</name>
    <name type="common">Purple orchid tree</name>
    <name type="synonym">Phanera variegata</name>
    <dbReference type="NCBI Taxonomy" id="167791"/>
    <lineage>
        <taxon>Eukaryota</taxon>
        <taxon>Viridiplantae</taxon>
        <taxon>Streptophyta</taxon>
        <taxon>Embryophyta</taxon>
        <taxon>Tracheophyta</taxon>
        <taxon>Spermatophyta</taxon>
        <taxon>Magnoliopsida</taxon>
        <taxon>eudicotyledons</taxon>
        <taxon>Gunneridae</taxon>
        <taxon>Pentapetalae</taxon>
        <taxon>rosids</taxon>
        <taxon>fabids</taxon>
        <taxon>Fabales</taxon>
        <taxon>Fabaceae</taxon>
        <taxon>Cercidoideae</taxon>
        <taxon>Cercideae</taxon>
        <taxon>Bauhiniinae</taxon>
        <taxon>Bauhinia</taxon>
    </lineage>
</organism>
<gene>
    <name evidence="1" type="ORF">L6164_031402</name>
</gene>
<sequence>MNPEKGSCNAVFRARHRGFGAQRGNIDITVAVKSTAMPSPSCALSLAKEENILNHFRRCPCRSTFQSSALNMCFQLSIAGGIFVANLFNYYFSKILN</sequence>
<keyword evidence="2" id="KW-1185">Reference proteome</keyword>
<proteinExistence type="predicted"/>
<accession>A0ACB9LG80</accession>